<dbReference type="PIRSF" id="PIRSF036421">
    <property type="entry name" value="Tricorn_protease"/>
    <property type="match status" value="1"/>
</dbReference>
<dbReference type="EC" id="3.4.21.-" evidence="7"/>
<dbReference type="Gene3D" id="2.120.10.30">
    <property type="entry name" value="TolB, C-terminal domain"/>
    <property type="match status" value="1"/>
</dbReference>
<evidence type="ECO:0000256" key="8">
    <source>
        <dbReference type="SAM" id="SignalP"/>
    </source>
</evidence>
<dbReference type="InterPro" id="IPR029045">
    <property type="entry name" value="ClpP/crotonase-like_dom_sf"/>
</dbReference>
<dbReference type="Gene3D" id="2.120.10.60">
    <property type="entry name" value="Tricorn protease N-terminal domain"/>
    <property type="match status" value="1"/>
</dbReference>
<feature type="domain" description="PDZ" evidence="10">
    <location>
        <begin position="783"/>
        <end position="861"/>
    </location>
</feature>
<dbReference type="Pfam" id="PF13180">
    <property type="entry name" value="PDZ_2"/>
    <property type="match status" value="1"/>
</dbReference>
<dbReference type="Proteomes" id="UP001596020">
    <property type="component" value="Unassembled WGS sequence"/>
</dbReference>
<keyword evidence="6 7" id="KW-0720">Serine protease</keyword>
<evidence type="ECO:0000256" key="3">
    <source>
        <dbReference type="ARBA" id="ARBA00022490"/>
    </source>
</evidence>
<gene>
    <name evidence="12" type="ORF">ACFO3G_00160</name>
</gene>
<evidence type="ECO:0000256" key="7">
    <source>
        <dbReference type="PIRNR" id="PIRNR036421"/>
    </source>
</evidence>
<dbReference type="PANTHER" id="PTHR43253">
    <property type="entry name" value="TRICORN PROTEASE HOMOLOG 2-RELATED"/>
    <property type="match status" value="1"/>
</dbReference>
<dbReference type="Gene3D" id="3.90.226.10">
    <property type="entry name" value="2-enoyl-CoA Hydratase, Chain A, domain 1"/>
    <property type="match status" value="1"/>
</dbReference>
<dbReference type="SUPFAM" id="SSF82171">
    <property type="entry name" value="DPP6 N-terminal domain-like"/>
    <property type="match status" value="1"/>
</dbReference>
<keyword evidence="8" id="KW-0732">Signal</keyword>
<comment type="subcellular location">
    <subcellularLocation>
        <location evidence="1 7">Cytoplasm</location>
    </subcellularLocation>
</comment>
<dbReference type="Gene3D" id="2.30.42.10">
    <property type="match status" value="1"/>
</dbReference>
<evidence type="ECO:0000256" key="1">
    <source>
        <dbReference type="ARBA" id="ARBA00004496"/>
    </source>
</evidence>
<dbReference type="Pfam" id="PF03572">
    <property type="entry name" value="Peptidase_S41"/>
    <property type="match status" value="1"/>
</dbReference>
<dbReference type="SUPFAM" id="SSF52096">
    <property type="entry name" value="ClpP/crotonase"/>
    <property type="match status" value="1"/>
</dbReference>
<dbReference type="SUPFAM" id="SSF69304">
    <property type="entry name" value="Tricorn protease N-terminal domain"/>
    <property type="match status" value="2"/>
</dbReference>
<evidence type="ECO:0000259" key="9">
    <source>
        <dbReference type="Pfam" id="PF03572"/>
    </source>
</evidence>
<proteinExistence type="inferred from homology"/>
<dbReference type="InterPro" id="IPR005151">
    <property type="entry name" value="Tail-specific_protease"/>
</dbReference>
<comment type="caution">
    <text evidence="12">The sequence shown here is derived from an EMBL/GenBank/DDBJ whole genome shotgun (WGS) entry which is preliminary data.</text>
</comment>
<feature type="domain" description="Tail specific protease" evidence="9">
    <location>
        <begin position="893"/>
        <end position="1046"/>
    </location>
</feature>
<dbReference type="InterPro" id="IPR012393">
    <property type="entry name" value="Tricorn_protease"/>
</dbReference>
<dbReference type="EMBL" id="JBHSGO010000004">
    <property type="protein sequence ID" value="MFC4665050.1"/>
    <property type="molecule type" value="Genomic_DNA"/>
</dbReference>
<sequence length="1084" mass="122120">MKKFFLSLVGALAISSSMYANESPLWLRHQSISPDGSQIAFCYGGDIYTVPVHGGVAKRITANPAYDGNPKWSPDGKQIAFESNREGSFDIYVVGSEGGNPLRLTYNSGSEHINTFLNDSTILYNSFVMPDHVFSMFPSNLFPQVYSVSVRGGRSHRLSSYPMEMISVRPDGAFIYTDVKGYEDPFRKHEKASVCRDIWMRSEDGKSFKQLTHFKGEDRNAVWDISGKGFYYLSEKDGNSNVYYRPDASNEKEELQITHFTKNPVRFLSIAKDGTLSFGYDGEMYILPTNAKDPCKVDVKIYADTETESIKYQTLTSGCQSFSLSPNQKEVAFVVHGDVFVANVEYGTTKRITNTPEQERDVQFSPDGRMLMYSSERDGCWNIYATKLTDKSDKLFCYAQNIKEEPLTTSKDLPCFQSLFSPDGKKIAYLRNRTEIVGKDLVSGKEWVIMPGKYQYSYVDGDQNFRWSPDGKWILTDFIGIGGWNNKDIAIFAADGSGKFTNLTESGYSEGGGKWVFGGKAILFSSDRAGMRSHGSWGAEDDYYLMFLDADAYMKFKRSKEERELYASADSVSSTDSKAKKTKKDKSKVEDSVKPVKFDLSNRADRTVRLTMASGGLYDAVLNKEGTKLYYLAAYGTNIGLWELDLDDGSTKMLVNGIQGGNLELSKDGTSIFCGNSQRIQKISLDGSAKPVEFRANFELQPYAQREYIFEHAWKQVKDKFYDPKLHGVDWDYYRKAYKKFLPYINNDVDFAELLSEMLGELNASHTGARYFPENNAPATAALGAFFDESYKGDGLKIIEVLSGSPLDRADSLFTSGSVITSIDGKPIKANEPIELLLNGKVGKRVQLQVMNGKKSSDVIVKPISQSDQSELLYRRWLKRREDLVQKWGGNQVAYVYVRAMDSKSFREVFKNLLGKYRNALTAVIDTRYNGGGWLHDDLVILLGGQLSIRYTPRGQYIGPDPFMQWCRPSCVLQSEGNYSNGHGFPWFYKTLKMGKLIGTPVPGTMTAVWWETQINPRIVFGIPQVTSLDMQGQALENQELEPDILIYNTPEDYIAGRDVQLKRAVDEMIKETSSPRAQDFNIK</sequence>
<keyword evidence="13" id="KW-1185">Reference proteome</keyword>
<evidence type="ECO:0000313" key="13">
    <source>
        <dbReference type="Proteomes" id="UP001596020"/>
    </source>
</evidence>
<dbReference type="InterPro" id="IPR028204">
    <property type="entry name" value="Tricorn_C1"/>
</dbReference>
<feature type="chain" id="PRO_5046831600" description="Tricorn protease homolog" evidence="8">
    <location>
        <begin position="21"/>
        <end position="1084"/>
    </location>
</feature>
<evidence type="ECO:0000256" key="6">
    <source>
        <dbReference type="ARBA" id="ARBA00022825"/>
    </source>
</evidence>
<dbReference type="InterPro" id="IPR011659">
    <property type="entry name" value="WD40"/>
</dbReference>
<name>A0ABV9K4J0_9PORP</name>
<dbReference type="CDD" id="cd07562">
    <property type="entry name" value="Peptidase_S41_TRI"/>
    <property type="match status" value="1"/>
</dbReference>
<accession>A0ABV9K4J0</accession>
<organism evidence="12 13">
    <name type="scientific">Falsiporphyromonas endometrii</name>
    <dbReference type="NCBI Taxonomy" id="1387297"/>
    <lineage>
        <taxon>Bacteria</taxon>
        <taxon>Pseudomonadati</taxon>
        <taxon>Bacteroidota</taxon>
        <taxon>Bacteroidia</taxon>
        <taxon>Bacteroidales</taxon>
        <taxon>Porphyromonadaceae</taxon>
        <taxon>Falsiporphyromonas</taxon>
    </lineage>
</organism>
<evidence type="ECO:0000259" key="10">
    <source>
        <dbReference type="Pfam" id="PF13180"/>
    </source>
</evidence>
<evidence type="ECO:0000256" key="2">
    <source>
        <dbReference type="ARBA" id="ARBA00008524"/>
    </source>
</evidence>
<protein>
    <recommendedName>
        <fullName evidence="7">Tricorn protease homolog</fullName>
        <ecNumber evidence="7">3.4.21.-</ecNumber>
    </recommendedName>
</protein>
<dbReference type="InterPro" id="IPR001478">
    <property type="entry name" value="PDZ"/>
</dbReference>
<feature type="signal peptide" evidence="8">
    <location>
        <begin position="1"/>
        <end position="20"/>
    </location>
</feature>
<keyword evidence="4 7" id="KW-0645">Protease</keyword>
<evidence type="ECO:0000313" key="12">
    <source>
        <dbReference type="EMBL" id="MFC4665050.1"/>
    </source>
</evidence>
<dbReference type="RefSeq" id="WP_380076829.1">
    <property type="nucleotide sequence ID" value="NZ_JBHSGO010000004.1"/>
</dbReference>
<feature type="domain" description="Tricorn protease C1" evidence="11">
    <location>
        <begin position="702"/>
        <end position="760"/>
    </location>
</feature>
<comment type="similarity">
    <text evidence="2 7">Belongs to the peptidase S41B family.</text>
</comment>
<dbReference type="PANTHER" id="PTHR43253:SF1">
    <property type="entry name" value="TRICORN PROTEASE HOMOLOG 2-RELATED"/>
    <property type="match status" value="1"/>
</dbReference>
<dbReference type="Pfam" id="PF26549">
    <property type="entry name" value="Tricorn_N"/>
    <property type="match status" value="1"/>
</dbReference>
<dbReference type="Gene3D" id="2.140.10.30">
    <property type="entry name" value="Dipeptidylpeptidase IV, N-terminal domain"/>
    <property type="match status" value="1"/>
</dbReference>
<comment type="function">
    <text evidence="7">Degrades oligopeptides.</text>
</comment>
<dbReference type="Pfam" id="PF07676">
    <property type="entry name" value="PD40"/>
    <property type="match status" value="2"/>
</dbReference>
<evidence type="ECO:0000259" key="11">
    <source>
        <dbReference type="Pfam" id="PF14684"/>
    </source>
</evidence>
<keyword evidence="3 7" id="KW-0963">Cytoplasm</keyword>
<dbReference type="InterPro" id="IPR011042">
    <property type="entry name" value="6-blade_b-propeller_TolB-like"/>
</dbReference>
<evidence type="ECO:0000256" key="5">
    <source>
        <dbReference type="ARBA" id="ARBA00022801"/>
    </source>
</evidence>
<dbReference type="Pfam" id="PF14684">
    <property type="entry name" value="Tricorn_C1"/>
    <property type="match status" value="1"/>
</dbReference>
<dbReference type="SUPFAM" id="SSF50156">
    <property type="entry name" value="PDZ domain-like"/>
    <property type="match status" value="1"/>
</dbReference>
<evidence type="ECO:0000256" key="4">
    <source>
        <dbReference type="ARBA" id="ARBA00022670"/>
    </source>
</evidence>
<keyword evidence="5 7" id="KW-0378">Hydrolase</keyword>
<dbReference type="InterPro" id="IPR036034">
    <property type="entry name" value="PDZ_sf"/>
</dbReference>
<dbReference type="Gene3D" id="3.30.750.44">
    <property type="match status" value="1"/>
</dbReference>
<reference evidence="13" key="1">
    <citation type="journal article" date="2019" name="Int. J. Syst. Evol. Microbiol.">
        <title>The Global Catalogue of Microorganisms (GCM) 10K type strain sequencing project: providing services to taxonomists for standard genome sequencing and annotation.</title>
        <authorList>
            <consortium name="The Broad Institute Genomics Platform"/>
            <consortium name="The Broad Institute Genome Sequencing Center for Infectious Disease"/>
            <person name="Wu L."/>
            <person name="Ma J."/>
        </authorList>
    </citation>
    <scope>NUCLEOTIDE SEQUENCE [LARGE SCALE GENOMIC DNA]</scope>
    <source>
        <strain evidence="13">CGMCC 4.7357</strain>
    </source>
</reference>